<sequence length="114" mass="12521">MTTPESQFPPHNETDRGRFAACRHARPNLGHSSDQATMLPSPRGVHRVRQLVSGHLRLHPGAECEPGLSGRLRAGLRLPGGIRTESRRQVHSTGPVWTGWRAPSGGFFGGRVWD</sequence>
<dbReference type="EMBL" id="HBUE01119197">
    <property type="protein sequence ID" value="CAG6491621.1"/>
    <property type="molecule type" value="Transcribed_RNA"/>
</dbReference>
<protein>
    <submittedName>
        <fullName evidence="1">(northern house mosquito) hypothetical protein</fullName>
    </submittedName>
</protein>
<name>A0A8D8G1Q6_CULPI</name>
<dbReference type="AlphaFoldDB" id="A0A8D8G1Q6"/>
<evidence type="ECO:0000313" key="1">
    <source>
        <dbReference type="EMBL" id="CAG6491621.1"/>
    </source>
</evidence>
<organism evidence="1">
    <name type="scientific">Culex pipiens</name>
    <name type="common">House mosquito</name>
    <dbReference type="NCBI Taxonomy" id="7175"/>
    <lineage>
        <taxon>Eukaryota</taxon>
        <taxon>Metazoa</taxon>
        <taxon>Ecdysozoa</taxon>
        <taxon>Arthropoda</taxon>
        <taxon>Hexapoda</taxon>
        <taxon>Insecta</taxon>
        <taxon>Pterygota</taxon>
        <taxon>Neoptera</taxon>
        <taxon>Endopterygota</taxon>
        <taxon>Diptera</taxon>
        <taxon>Nematocera</taxon>
        <taxon>Culicoidea</taxon>
        <taxon>Culicidae</taxon>
        <taxon>Culicinae</taxon>
        <taxon>Culicini</taxon>
        <taxon>Culex</taxon>
        <taxon>Culex</taxon>
    </lineage>
</organism>
<accession>A0A8D8G1Q6</accession>
<proteinExistence type="predicted"/>
<reference evidence="1" key="1">
    <citation type="submission" date="2021-05" db="EMBL/GenBank/DDBJ databases">
        <authorList>
            <person name="Alioto T."/>
            <person name="Alioto T."/>
            <person name="Gomez Garrido J."/>
        </authorList>
    </citation>
    <scope>NUCLEOTIDE SEQUENCE</scope>
</reference>